<sequence length="580" mass="65133">MDKFRVIVSSVFPSDLMAVLIARTCEERVKIELEVNESFDLGSSAHRQYVSRAALPLLDWKFCEDGIWRQKFVPLDGLDDHDVVKAVNATVASYQEEFCVDESTKIEFKQVADRAIHEFNSVPTTSGQSAWARITSTLLTCIFDLYDIDVDTLSGFSKARKDGLQANDLHAICDHIQKEMSRKSLLEARLSFGGQIVLRERNAEAEQKLDRVEMHGESIVFIGLSGEYAARDLSEKVEKNELAIFLRGPVQMVLSKPAIHLPWYAKGFFIELDSADADGVEFLSPMVVYDELRSLANSSTAKRLKPTGYSLIEYSSPAVAAACRSLLGSNVNHEDLEDWREMVSLFPASREKLSKRQGRLVVPLISKFRRRARCELDDGRLVGSVSGYNGGNTSVPISLLGWNLIYTVELLKFVCDCSNSYSPRVVTDSGLDRLSDFGFVDQEGAVQMAAFSDHFAKIFDQICGSLISWGISEQALESRFSSCLQELRDVSTFKLDVREKVELPKSFRKAVKNTDLYSQHLLEEYYKFASFFCASVLKAHPLVFCATHTKACGAEVLRELIKQRKGIPFHPFKLEVLDAI</sequence>
<evidence type="ECO:0000313" key="2">
    <source>
        <dbReference type="Proteomes" id="UP000243978"/>
    </source>
</evidence>
<dbReference type="AlphaFoldDB" id="A0A2T6BL87"/>
<accession>A0A2T6BL87</accession>
<dbReference type="RefSeq" id="WP_146174183.1">
    <property type="nucleotide sequence ID" value="NZ_QBKS01000001.1"/>
</dbReference>
<organism evidence="1 2">
    <name type="scientific">Litoreibacter ponti</name>
    <dbReference type="NCBI Taxonomy" id="1510457"/>
    <lineage>
        <taxon>Bacteria</taxon>
        <taxon>Pseudomonadati</taxon>
        <taxon>Pseudomonadota</taxon>
        <taxon>Alphaproteobacteria</taxon>
        <taxon>Rhodobacterales</taxon>
        <taxon>Roseobacteraceae</taxon>
        <taxon>Litoreibacter</taxon>
    </lineage>
</organism>
<comment type="caution">
    <text evidence="1">The sequence shown here is derived from an EMBL/GenBank/DDBJ whole genome shotgun (WGS) entry which is preliminary data.</text>
</comment>
<proteinExistence type="predicted"/>
<dbReference type="EMBL" id="QBKS01000001">
    <property type="protein sequence ID" value="PTX56821.1"/>
    <property type="molecule type" value="Genomic_DNA"/>
</dbReference>
<reference evidence="1 2" key="1">
    <citation type="submission" date="2018-04" db="EMBL/GenBank/DDBJ databases">
        <title>Genomic Encyclopedia of Archaeal and Bacterial Type Strains, Phase II (KMG-II): from individual species to whole genera.</title>
        <authorList>
            <person name="Goeker M."/>
        </authorList>
    </citation>
    <scope>NUCLEOTIDE SEQUENCE [LARGE SCALE GENOMIC DNA]</scope>
    <source>
        <strain evidence="1 2">DSM 100977</strain>
    </source>
</reference>
<protein>
    <submittedName>
        <fullName evidence="1">Uncharacterized protein</fullName>
    </submittedName>
</protein>
<keyword evidence="2" id="KW-1185">Reference proteome</keyword>
<evidence type="ECO:0000313" key="1">
    <source>
        <dbReference type="EMBL" id="PTX56821.1"/>
    </source>
</evidence>
<name>A0A2T6BL87_9RHOB</name>
<gene>
    <name evidence="1" type="ORF">C8N43_1486</name>
</gene>
<dbReference type="Proteomes" id="UP000243978">
    <property type="component" value="Unassembled WGS sequence"/>
</dbReference>